<gene>
    <name evidence="2" type="ORF">SAMN05421505_104188</name>
</gene>
<dbReference type="Proteomes" id="UP000198923">
    <property type="component" value="Unassembled WGS sequence"/>
</dbReference>
<dbReference type="OrthoDB" id="3691597at2"/>
<protein>
    <submittedName>
        <fullName evidence="2">Uncharacterized protein</fullName>
    </submittedName>
</protein>
<reference evidence="2 3" key="1">
    <citation type="submission" date="2016-10" db="EMBL/GenBank/DDBJ databases">
        <authorList>
            <person name="de Groot N.N."/>
        </authorList>
    </citation>
    <scope>NUCLEOTIDE SEQUENCE [LARGE SCALE GENOMIC DNA]</scope>
    <source>
        <strain evidence="2 3">CPCC 201354</strain>
    </source>
</reference>
<feature type="region of interest" description="Disordered" evidence="1">
    <location>
        <begin position="57"/>
        <end position="90"/>
    </location>
</feature>
<name>A0A1G7UBI2_9ACTN</name>
<organism evidence="2 3">
    <name type="scientific">Sinosporangium album</name>
    <dbReference type="NCBI Taxonomy" id="504805"/>
    <lineage>
        <taxon>Bacteria</taxon>
        <taxon>Bacillati</taxon>
        <taxon>Actinomycetota</taxon>
        <taxon>Actinomycetes</taxon>
        <taxon>Streptosporangiales</taxon>
        <taxon>Streptosporangiaceae</taxon>
        <taxon>Sinosporangium</taxon>
    </lineage>
</organism>
<accession>A0A1G7UBI2</accession>
<proteinExistence type="predicted"/>
<evidence type="ECO:0000313" key="3">
    <source>
        <dbReference type="Proteomes" id="UP000198923"/>
    </source>
</evidence>
<sequence>MSVAGMGEPLPSLIADAMVIHHFAKADRLDVLGANVSRLFTTPIVVREVDKYADEYPRRLARPRSRRATSGMSSGSPCQPDHKTLASSTS</sequence>
<dbReference type="EMBL" id="FNCN01000004">
    <property type="protein sequence ID" value="SDG44833.1"/>
    <property type="molecule type" value="Genomic_DNA"/>
</dbReference>
<evidence type="ECO:0000256" key="1">
    <source>
        <dbReference type="SAM" id="MobiDB-lite"/>
    </source>
</evidence>
<keyword evidence="3" id="KW-1185">Reference proteome</keyword>
<dbReference type="AlphaFoldDB" id="A0A1G7UBI2"/>
<evidence type="ECO:0000313" key="2">
    <source>
        <dbReference type="EMBL" id="SDG44833.1"/>
    </source>
</evidence>
<dbReference type="RefSeq" id="WP_143020142.1">
    <property type="nucleotide sequence ID" value="NZ_FNCN01000004.1"/>
</dbReference>